<dbReference type="PANTHER" id="PTHR47961:SF4">
    <property type="entry name" value="ACTIVATING SIGNAL COINTEGRATOR 1 COMPLEX SUBUNIT 3"/>
    <property type="match status" value="1"/>
</dbReference>
<evidence type="ECO:0000256" key="2">
    <source>
        <dbReference type="ARBA" id="ARBA00022801"/>
    </source>
</evidence>
<dbReference type="InterPro" id="IPR050474">
    <property type="entry name" value="Hel308_SKI2-like"/>
</dbReference>
<dbReference type="InterPro" id="IPR014001">
    <property type="entry name" value="Helicase_ATP-bd"/>
</dbReference>
<evidence type="ECO:0000313" key="6">
    <source>
        <dbReference type="EMBL" id="ABV67587.1"/>
    </source>
</evidence>
<dbReference type="Proteomes" id="UP000001136">
    <property type="component" value="Chromosome"/>
</dbReference>
<dbReference type="eggNOG" id="COG1204">
    <property type="taxonomic scope" value="Bacteria"/>
</dbReference>
<dbReference type="GeneID" id="24304019"/>
<dbReference type="AlphaFoldDB" id="A8EUG3"/>
<reference evidence="6 7" key="1">
    <citation type="journal article" date="2007" name="PLoS ONE">
        <title>The complete genome sequence and analysis of the Epsilonproteobacterium Arcobacter butzleri.</title>
        <authorList>
            <person name="Miller W.G."/>
            <person name="Parker C.T."/>
            <person name="Rubenfield M."/>
            <person name="Mendz G.L."/>
            <person name="Woesten M.M.S.M."/>
            <person name="Ussery D.W."/>
            <person name="Stolz J.F."/>
            <person name="Binnewies T.T."/>
            <person name="Hallin P.F."/>
            <person name="Wang G."/>
            <person name="Malek J.A."/>
            <person name="Rogosin A."/>
            <person name="Stanker L.H."/>
            <person name="Mandrell R.E."/>
        </authorList>
    </citation>
    <scope>NUCLEOTIDE SEQUENCE [LARGE SCALE GENOMIC DNA]</scope>
    <source>
        <strain evidence="6 7">RM4018</strain>
    </source>
</reference>
<protein>
    <submittedName>
        <fullName evidence="6">DEAD/DEAH box helicase domain protein</fullName>
    </submittedName>
</protein>
<accession>A8EUG3</accession>
<dbReference type="GO" id="GO:0005524">
    <property type="term" value="F:ATP binding"/>
    <property type="evidence" value="ECO:0007669"/>
    <property type="project" value="UniProtKB-KW"/>
</dbReference>
<gene>
    <name evidence="6" type="ordered locus">Abu_1331</name>
</gene>
<evidence type="ECO:0000313" key="7">
    <source>
        <dbReference type="Proteomes" id="UP000001136"/>
    </source>
</evidence>
<keyword evidence="3 6" id="KW-0347">Helicase</keyword>
<dbReference type="SMART" id="SM00487">
    <property type="entry name" value="DEXDc"/>
    <property type="match status" value="1"/>
</dbReference>
<dbReference type="PANTHER" id="PTHR47961">
    <property type="entry name" value="DNA POLYMERASE THETA, PUTATIVE (AFU_ORTHOLOGUE AFUA_1G05260)-RELATED"/>
    <property type="match status" value="1"/>
</dbReference>
<dbReference type="InterPro" id="IPR001650">
    <property type="entry name" value="Helicase_C-like"/>
</dbReference>
<dbReference type="Gene3D" id="3.40.50.300">
    <property type="entry name" value="P-loop containing nucleotide triphosphate hydrolases"/>
    <property type="match status" value="2"/>
</dbReference>
<proteinExistence type="predicted"/>
<feature type="domain" description="Helicase ATP-binding" evidence="5">
    <location>
        <begin position="71"/>
        <end position="239"/>
    </location>
</feature>
<dbReference type="Pfam" id="PF00271">
    <property type="entry name" value="Helicase_C"/>
    <property type="match status" value="1"/>
</dbReference>
<dbReference type="RefSeq" id="WP_012012995.1">
    <property type="nucleotide sequence ID" value="NC_009850.1"/>
</dbReference>
<evidence type="ECO:0000256" key="4">
    <source>
        <dbReference type="ARBA" id="ARBA00022840"/>
    </source>
</evidence>
<evidence type="ECO:0000256" key="3">
    <source>
        <dbReference type="ARBA" id="ARBA00022806"/>
    </source>
</evidence>
<keyword evidence="4" id="KW-0067">ATP-binding</keyword>
<dbReference type="SMART" id="SM00490">
    <property type="entry name" value="HELICc"/>
    <property type="match status" value="1"/>
</dbReference>
<dbReference type="HOGENOM" id="CLU_025775_0_0_7"/>
<keyword evidence="7" id="KW-1185">Reference proteome</keyword>
<sequence length="679" mass="79548">MHNKFDSNMNVLRNDILKNIYSGNDISEAELNLTDLSIYSRNNTFFSKLSNVIKRSVLDDSITLTNEQVECLNILEENNLFLSAPTSFGKTFIALEFIARNRILLENIIFVVPTISLMNELRRKCFNLFNDEFIIITSEAELDQYNHVAKKIMIVVPERISTKRFKEYINSNNIDFLVYDEIYKLKYEISSRDTNDRIIKMNYIYKYLINKSRKILLLGPFIRSVNFGKSNIKIEQFITNLNLVYNNIEKQPVKTIDNLEFLKDKQFVYFNSPNNIKKFLDKNELNTEDEQYKYDEDIIQWISENIHPEWYYSIYLKKGIGIHHGKTPLFLRKYIENEYSNPDGCIHTILCTSTLMEGINTPTNKLIIYDSPRGTFELNNLIGRVGRLNPQNPQIGNIQIFDEKILDLYNPEQWIDLKILYEVDTIETNSPEDEILYLDKSSIDGEPEKRIHDLKEILDSKFGIKMTEVIESEIEINLLNNFINIYDEITCHEKEWKVINDIKYKLLRSDNKYLGGLLTSNYSFASEDKFIFDAVYSLMINGGKLKPVINKFVIKYNPNVSDINNFIDALFQIDEFIKFKMMKMVGIYELFNSKNLFNKSKNRAFIQSIYMIESYFDSADGYERILSDLGIPQEDIILISNEISKYNDVFGTEKKLKKLMEIALFDNLSPFSKKIISGL</sequence>
<dbReference type="InterPro" id="IPR011545">
    <property type="entry name" value="DEAD/DEAH_box_helicase_dom"/>
</dbReference>
<dbReference type="SUPFAM" id="SSF52540">
    <property type="entry name" value="P-loop containing nucleoside triphosphate hydrolases"/>
    <property type="match status" value="1"/>
</dbReference>
<dbReference type="Pfam" id="PF00270">
    <property type="entry name" value="DEAD"/>
    <property type="match status" value="1"/>
</dbReference>
<dbReference type="KEGG" id="abu:Abu_1331"/>
<dbReference type="STRING" id="367737.Abu_1331"/>
<dbReference type="InterPro" id="IPR027417">
    <property type="entry name" value="P-loop_NTPase"/>
</dbReference>
<evidence type="ECO:0000256" key="1">
    <source>
        <dbReference type="ARBA" id="ARBA00022741"/>
    </source>
</evidence>
<evidence type="ECO:0000259" key="5">
    <source>
        <dbReference type="PROSITE" id="PS51192"/>
    </source>
</evidence>
<dbReference type="EMBL" id="CP000361">
    <property type="protein sequence ID" value="ABV67587.1"/>
    <property type="molecule type" value="Genomic_DNA"/>
</dbReference>
<keyword evidence="1" id="KW-0547">Nucleotide-binding</keyword>
<organism evidence="6 7">
    <name type="scientific">Aliarcobacter butzleri (strain RM4018)</name>
    <name type="common">Arcobacter butzleri</name>
    <dbReference type="NCBI Taxonomy" id="367737"/>
    <lineage>
        <taxon>Bacteria</taxon>
        <taxon>Pseudomonadati</taxon>
        <taxon>Campylobacterota</taxon>
        <taxon>Epsilonproteobacteria</taxon>
        <taxon>Campylobacterales</taxon>
        <taxon>Arcobacteraceae</taxon>
        <taxon>Aliarcobacter</taxon>
    </lineage>
</organism>
<dbReference type="PROSITE" id="PS51192">
    <property type="entry name" value="HELICASE_ATP_BIND_1"/>
    <property type="match status" value="1"/>
</dbReference>
<dbReference type="GO" id="GO:0003676">
    <property type="term" value="F:nucleic acid binding"/>
    <property type="evidence" value="ECO:0007669"/>
    <property type="project" value="InterPro"/>
</dbReference>
<dbReference type="GO" id="GO:0004386">
    <property type="term" value="F:helicase activity"/>
    <property type="evidence" value="ECO:0007669"/>
    <property type="project" value="UniProtKB-KW"/>
</dbReference>
<dbReference type="GO" id="GO:0016787">
    <property type="term" value="F:hydrolase activity"/>
    <property type="evidence" value="ECO:0007669"/>
    <property type="project" value="UniProtKB-KW"/>
</dbReference>
<keyword evidence="2" id="KW-0378">Hydrolase</keyword>
<name>A8EUG3_ALIB4</name>